<reference evidence="2" key="1">
    <citation type="submission" date="2016-02" db="EMBL/GenBank/DDBJ databases">
        <authorList>
            <person name="Rodrigo-Torres Lidia"/>
            <person name="Arahal R.David."/>
        </authorList>
    </citation>
    <scope>NUCLEOTIDE SEQUENCE [LARGE SCALE GENOMIC DNA]</scope>
    <source>
        <strain evidence="2">CECT 8713</strain>
    </source>
</reference>
<accession>A0A128FBK3</accession>
<dbReference type="Pfam" id="PF05069">
    <property type="entry name" value="Phage_tail_S"/>
    <property type="match status" value="1"/>
</dbReference>
<dbReference type="NCBIfam" id="TIGR01635">
    <property type="entry name" value="tail_comp_S"/>
    <property type="match status" value="1"/>
</dbReference>
<sequence>MAIAVNITGDAELQRLQQHIARLSDAGNRRQLLALIGAEAETQTHRRIRDEKTAPNGTPWESWSDGYAKTRHGNHSLLMGNGELDDSIQFQVRGNKVHVGSPLVYAAVHQDGFEGAVNIAAHHRRITQAFGKVLRHPVWQSVGAHVRHMKVPQREYLGLSTENRQDLYALIGDFYGDLLT</sequence>
<evidence type="ECO:0000313" key="2">
    <source>
        <dbReference type="Proteomes" id="UP000073601"/>
    </source>
</evidence>
<dbReference type="OrthoDB" id="2081253at2"/>
<evidence type="ECO:0000313" key="1">
    <source>
        <dbReference type="EMBL" id="CZF83870.1"/>
    </source>
</evidence>
<protein>
    <submittedName>
        <fullName evidence="1">Phage virion morphogenesis family protein</fullName>
    </submittedName>
</protein>
<proteinExistence type="predicted"/>
<dbReference type="Proteomes" id="UP000073601">
    <property type="component" value="Unassembled WGS sequence"/>
</dbReference>
<keyword evidence="2" id="KW-1185">Reference proteome</keyword>
<gene>
    <name evidence="1" type="ORF">GMA8713_02841</name>
</gene>
<dbReference type="EMBL" id="FIZY01000026">
    <property type="protein sequence ID" value="CZF83870.1"/>
    <property type="molecule type" value="Genomic_DNA"/>
</dbReference>
<dbReference type="InterPro" id="IPR006522">
    <property type="entry name" value="Phage_virion_morphogenesis"/>
</dbReference>
<dbReference type="AlphaFoldDB" id="A0A128FBK3"/>
<name>A0A128FBK3_9GAMM</name>
<organism evidence="1 2">
    <name type="scientific">Grimontia marina</name>
    <dbReference type="NCBI Taxonomy" id="646534"/>
    <lineage>
        <taxon>Bacteria</taxon>
        <taxon>Pseudomonadati</taxon>
        <taxon>Pseudomonadota</taxon>
        <taxon>Gammaproteobacteria</taxon>
        <taxon>Vibrionales</taxon>
        <taxon>Vibrionaceae</taxon>
        <taxon>Grimontia</taxon>
    </lineage>
</organism>
<dbReference type="RefSeq" id="WP_062710967.1">
    <property type="nucleotide sequence ID" value="NZ_CAWRCI010000026.1"/>
</dbReference>